<dbReference type="eggNOG" id="ENOG5032985">
    <property type="taxonomic scope" value="Bacteria"/>
</dbReference>
<evidence type="ECO:0000256" key="1">
    <source>
        <dbReference type="ARBA" id="ARBA00004431"/>
    </source>
</evidence>
<dbReference type="Proteomes" id="UP000027178">
    <property type="component" value="Unassembled WGS sequence"/>
</dbReference>
<accession>A0A066Z7C1</accession>
<dbReference type="GO" id="GO:0030435">
    <property type="term" value="P:sporulation resulting in formation of a cellular spore"/>
    <property type="evidence" value="ECO:0007669"/>
    <property type="project" value="UniProtKB-KW"/>
</dbReference>
<evidence type="ECO:0000256" key="5">
    <source>
        <dbReference type="ARBA" id="ARBA00023210"/>
    </source>
</evidence>
<dbReference type="GO" id="GO:0030428">
    <property type="term" value="C:cell septum"/>
    <property type="evidence" value="ECO:0007669"/>
    <property type="project" value="UniProtKB-SubCell"/>
</dbReference>
<dbReference type="GO" id="GO:0000917">
    <property type="term" value="P:division septum assembly"/>
    <property type="evidence" value="ECO:0007669"/>
    <property type="project" value="UniProtKB-KW"/>
</dbReference>
<evidence type="ECO:0000256" key="6">
    <source>
        <dbReference type="ARBA" id="ARBA00023306"/>
    </source>
</evidence>
<dbReference type="HOGENOM" id="CLU_126599_0_0_11"/>
<evidence type="ECO:0000256" key="2">
    <source>
        <dbReference type="ARBA" id="ARBA00009323"/>
    </source>
</evidence>
<evidence type="ECO:0000256" key="4">
    <source>
        <dbReference type="ARBA" id="ARBA00022969"/>
    </source>
</evidence>
<dbReference type="InterPro" id="IPR006776">
    <property type="entry name" value="SsgB"/>
</dbReference>
<dbReference type="Pfam" id="PF04686">
    <property type="entry name" value="SsgA"/>
    <property type="match status" value="1"/>
</dbReference>
<organism evidence="7 8">
    <name type="scientific">Kitasatospora cheerisanensis KCTC 2395</name>
    <dbReference type="NCBI Taxonomy" id="1348663"/>
    <lineage>
        <taxon>Bacteria</taxon>
        <taxon>Bacillati</taxon>
        <taxon>Actinomycetota</taxon>
        <taxon>Actinomycetes</taxon>
        <taxon>Kitasatosporales</taxon>
        <taxon>Streptomycetaceae</taxon>
        <taxon>Kitasatospora</taxon>
    </lineage>
</organism>
<gene>
    <name evidence="7" type="ORF">KCH_01020</name>
</gene>
<name>A0A066Z7C1_9ACTN</name>
<keyword evidence="3 7" id="KW-0132">Cell division</keyword>
<dbReference type="AlphaFoldDB" id="A0A066Z7C1"/>
<comment type="subcellular location">
    <subcellularLocation>
        <location evidence="1">Cell septum</location>
    </subcellularLocation>
</comment>
<dbReference type="EMBL" id="JNBY01000005">
    <property type="protein sequence ID" value="KDN88139.1"/>
    <property type="molecule type" value="Genomic_DNA"/>
</dbReference>
<dbReference type="Gene3D" id="2.30.31.20">
    <property type="entry name" value="Sporulation-specific cell division protein SsgB"/>
    <property type="match status" value="1"/>
</dbReference>
<evidence type="ECO:0000256" key="3">
    <source>
        <dbReference type="ARBA" id="ARBA00022618"/>
    </source>
</evidence>
<proteinExistence type="inferred from homology"/>
<evidence type="ECO:0000313" key="7">
    <source>
        <dbReference type="EMBL" id="KDN88139.1"/>
    </source>
</evidence>
<protein>
    <submittedName>
        <fullName evidence="7">Putative sporulation and cell division protein</fullName>
    </submittedName>
</protein>
<dbReference type="InterPro" id="IPR038658">
    <property type="entry name" value="SsgB_sf"/>
</dbReference>
<dbReference type="PATRIC" id="fig|1348663.4.peg.82"/>
<keyword evidence="5" id="KW-0717">Septation</keyword>
<keyword evidence="6" id="KW-0131">Cell cycle</keyword>
<evidence type="ECO:0000313" key="8">
    <source>
        <dbReference type="Proteomes" id="UP000027178"/>
    </source>
</evidence>
<keyword evidence="8" id="KW-1185">Reference proteome</keyword>
<comment type="caution">
    <text evidence="7">The sequence shown here is derived from an EMBL/GenBank/DDBJ whole genome shotgun (WGS) entry which is preliminary data.</text>
</comment>
<sequence length="155" mass="16587">MRSYDESVPPQRGSSTRLTVYLVLEVIVGPDLVVPVAARLRYHAEDPYTVHLDNHIDLPEPVTWALSRETLLAGLTGPAGIGDLSVCPGADPEDGSVFLSLRGEDDGAALLRLPAGALTAFLRLTECVVPVGCEPEHVNLDALVRRLLTEGEPPS</sequence>
<comment type="similarity">
    <text evidence="2">Belongs to the SsgA family.</text>
</comment>
<reference evidence="7 8" key="1">
    <citation type="submission" date="2014-05" db="EMBL/GenBank/DDBJ databases">
        <title>Draft Genome Sequence of Kitasatospora cheerisanensis KCTC 2395.</title>
        <authorList>
            <person name="Nam D.H."/>
        </authorList>
    </citation>
    <scope>NUCLEOTIDE SEQUENCE [LARGE SCALE GENOMIC DNA]</scope>
    <source>
        <strain evidence="7 8">KCTC 2395</strain>
    </source>
</reference>
<keyword evidence="4" id="KW-0749">Sporulation</keyword>